<evidence type="ECO:0000256" key="1">
    <source>
        <dbReference type="ARBA" id="ARBA00006432"/>
    </source>
</evidence>
<proteinExistence type="inferred from homology"/>
<reference evidence="5 6" key="1">
    <citation type="submission" date="2015-10" db="EMBL/GenBank/DDBJ databases">
        <title>Draft genome sequence of Streptomyces corchorusii DSM 40340, type strain for the species Streptomyces corchorusii.</title>
        <authorList>
            <person name="Ruckert C."/>
            <person name="Winkler A."/>
            <person name="Kalinowski J."/>
            <person name="Kampfer P."/>
            <person name="Glaeser S."/>
        </authorList>
    </citation>
    <scope>NUCLEOTIDE SEQUENCE [LARGE SCALE GENOMIC DNA]</scope>
    <source>
        <strain evidence="5 6">DSM 40340</strain>
    </source>
</reference>
<dbReference type="InterPro" id="IPR042099">
    <property type="entry name" value="ANL_N_sf"/>
</dbReference>
<dbReference type="PANTHER" id="PTHR43767">
    <property type="entry name" value="LONG-CHAIN-FATTY-ACID--COA LIGASE"/>
    <property type="match status" value="1"/>
</dbReference>
<comment type="similarity">
    <text evidence="1">Belongs to the ATP-dependent AMP-binding enzyme family.</text>
</comment>
<accession>A0A124HJX8</accession>
<evidence type="ECO:0000259" key="3">
    <source>
        <dbReference type="Pfam" id="PF00501"/>
    </source>
</evidence>
<evidence type="ECO:0000256" key="2">
    <source>
        <dbReference type="ARBA" id="ARBA00022598"/>
    </source>
</evidence>
<comment type="caution">
    <text evidence="5">The sequence shown here is derived from an EMBL/GenBank/DDBJ whole genome shotgun (WGS) entry which is preliminary data.</text>
</comment>
<dbReference type="Pfam" id="PF13193">
    <property type="entry name" value="AMP-binding_C"/>
    <property type="match status" value="1"/>
</dbReference>
<dbReference type="Gene3D" id="3.40.50.12780">
    <property type="entry name" value="N-terminal domain of ligase-like"/>
    <property type="match status" value="1"/>
</dbReference>
<protein>
    <submittedName>
        <fullName evidence="5">Acyl-CoA synthetase</fullName>
    </submittedName>
</protein>
<evidence type="ECO:0000313" key="6">
    <source>
        <dbReference type="Proteomes" id="UP000053398"/>
    </source>
</evidence>
<dbReference type="GO" id="GO:0016878">
    <property type="term" value="F:acid-thiol ligase activity"/>
    <property type="evidence" value="ECO:0007669"/>
    <property type="project" value="UniProtKB-ARBA"/>
</dbReference>
<dbReference type="Gene3D" id="3.30.300.30">
    <property type="match status" value="1"/>
</dbReference>
<name>A0A124HJX8_STRCK</name>
<feature type="domain" description="AMP-dependent synthetase/ligase" evidence="3">
    <location>
        <begin position="34"/>
        <end position="416"/>
    </location>
</feature>
<sequence>MTASPYAARPWLALLTEGQRAPVDPADSLVHALRDAVAEAPDRTFLAYFDARLSYREADELSDAVAAHLAARGLERGDRVAVVLQNSPHFVLAVLGAWKAGATVVPVNPMYKSGEVAHVLRDGEVAALICSDRAWEAYLRQTAADSPVRIVLTACERDFQTRDDPRVLGFERLPQAPDADDLVAVARRGGRAPEGRAPRPDEIALISYTSGTSGTPKGATNTHANVMHNAERQATGLGLPEAPVYYALAPLFHITGMVCQLGACLSSAGTLVLTYRFEAGVVLDAFAEHRPHYTVGPSTAYMALAARPDATREHFASFVNLSSGGAPVPPALVEAFRERFGPYIRVGYGLTECTAPCASVPPHLEAPVDPVSGTLSVGLPGADTVVRILDEQGAEVPFGQHGEIVVRGPQVVPGYWRRPDATAETFPDGELRTGDIGFMDERGWLYVVDRKKDMINASGFKVWPREVEDVLYTHPAVREAAVVGVPDGYRGETVKAYISLRPGAGTDPDELAAYCKERLAAYKYPRQVEILPDLPKTASGKILRRELRSRSSE</sequence>
<dbReference type="InterPro" id="IPR000873">
    <property type="entry name" value="AMP-dep_synth/lig_dom"/>
</dbReference>
<dbReference type="FunFam" id="3.30.300.30:FF:000008">
    <property type="entry name" value="2,3-dihydroxybenzoate-AMP ligase"/>
    <property type="match status" value="1"/>
</dbReference>
<evidence type="ECO:0000313" key="5">
    <source>
        <dbReference type="EMBL" id="KUN17879.1"/>
    </source>
</evidence>
<dbReference type="InterPro" id="IPR025110">
    <property type="entry name" value="AMP-bd_C"/>
</dbReference>
<dbReference type="InterPro" id="IPR050237">
    <property type="entry name" value="ATP-dep_AMP-bd_enzyme"/>
</dbReference>
<dbReference type="RefSeq" id="WP_059266230.1">
    <property type="nucleotide sequence ID" value="NZ_KQ948369.1"/>
</dbReference>
<organism evidence="5 6">
    <name type="scientific">Streptomyces corchorusii</name>
    <name type="common">Streptomyces chibaensis</name>
    <dbReference type="NCBI Taxonomy" id="1903"/>
    <lineage>
        <taxon>Bacteria</taxon>
        <taxon>Bacillati</taxon>
        <taxon>Actinomycetota</taxon>
        <taxon>Actinomycetes</taxon>
        <taxon>Kitasatosporales</taxon>
        <taxon>Streptomycetaceae</taxon>
        <taxon>Streptomyces</taxon>
    </lineage>
</organism>
<dbReference type="EMBL" id="LMWP01000047">
    <property type="protein sequence ID" value="KUN17879.1"/>
    <property type="molecule type" value="Genomic_DNA"/>
</dbReference>
<keyword evidence="6" id="KW-1185">Reference proteome</keyword>
<dbReference type="PANTHER" id="PTHR43767:SF1">
    <property type="entry name" value="NONRIBOSOMAL PEPTIDE SYNTHASE PES1 (EUROFUNG)-RELATED"/>
    <property type="match status" value="1"/>
</dbReference>
<feature type="domain" description="AMP-binding enzyme C-terminal" evidence="4">
    <location>
        <begin position="466"/>
        <end position="541"/>
    </location>
</feature>
<dbReference type="InterPro" id="IPR020845">
    <property type="entry name" value="AMP-binding_CS"/>
</dbReference>
<gene>
    <name evidence="5" type="ORF">AQJ11_36930</name>
</gene>
<dbReference type="Proteomes" id="UP000053398">
    <property type="component" value="Unassembled WGS sequence"/>
</dbReference>
<dbReference type="PROSITE" id="PS00455">
    <property type="entry name" value="AMP_BINDING"/>
    <property type="match status" value="1"/>
</dbReference>
<keyword evidence="2" id="KW-0436">Ligase</keyword>
<evidence type="ECO:0000259" key="4">
    <source>
        <dbReference type="Pfam" id="PF13193"/>
    </source>
</evidence>
<dbReference type="Pfam" id="PF00501">
    <property type="entry name" value="AMP-binding"/>
    <property type="match status" value="1"/>
</dbReference>
<dbReference type="AlphaFoldDB" id="A0A124HJX8"/>
<dbReference type="InterPro" id="IPR045851">
    <property type="entry name" value="AMP-bd_C_sf"/>
</dbReference>
<dbReference type="SUPFAM" id="SSF56801">
    <property type="entry name" value="Acetyl-CoA synthetase-like"/>
    <property type="match status" value="1"/>
</dbReference>